<sequence>MGWLAKRRLRTGPTAALPRKPEDLLEIVKLADPDARKDGEDILAADCRIHAPVEVEPELVGGEFETVWAIQVKAEGPLPFDYFDRYLAEGIASRLDGLVVCRGEVTDPQDEPGKWLVLLQSRPPLEQLEELLGESEEKEYGVVAFGEEAALIPVGDPSPMGRTLEPYSDEPVRIETKEEGDALRIAEAFQGIVVDRWRFRVD</sequence>
<dbReference type="Proteomes" id="UP000530928">
    <property type="component" value="Unassembled WGS sequence"/>
</dbReference>
<dbReference type="RefSeq" id="WP_181615812.1">
    <property type="nucleotide sequence ID" value="NZ_BAABAM010000010.1"/>
</dbReference>
<accession>A0A7W0CTM8</accession>
<proteinExistence type="predicted"/>
<dbReference type="EMBL" id="JACDUR010000010">
    <property type="protein sequence ID" value="MBA2897096.1"/>
    <property type="molecule type" value="Genomic_DNA"/>
</dbReference>
<name>A0A7W0CTM8_9ACTN</name>
<comment type="caution">
    <text evidence="1">The sequence shown here is derived from an EMBL/GenBank/DDBJ whole genome shotgun (WGS) entry which is preliminary data.</text>
</comment>
<evidence type="ECO:0000313" key="1">
    <source>
        <dbReference type="EMBL" id="MBA2897096.1"/>
    </source>
</evidence>
<reference evidence="1 2" key="1">
    <citation type="submission" date="2020-07" db="EMBL/GenBank/DDBJ databases">
        <title>Genomic Encyclopedia of Type Strains, Phase IV (KMG-IV): sequencing the most valuable type-strain genomes for metagenomic binning, comparative biology and taxonomic classification.</title>
        <authorList>
            <person name="Goeker M."/>
        </authorList>
    </citation>
    <scope>NUCLEOTIDE SEQUENCE [LARGE SCALE GENOMIC DNA]</scope>
    <source>
        <strain evidence="1 2">DSM 45533</strain>
    </source>
</reference>
<keyword evidence="2" id="KW-1185">Reference proteome</keyword>
<gene>
    <name evidence="1" type="ORF">HNR30_008492</name>
</gene>
<protein>
    <submittedName>
        <fullName evidence="1">Uncharacterized protein</fullName>
    </submittedName>
</protein>
<evidence type="ECO:0000313" key="2">
    <source>
        <dbReference type="Proteomes" id="UP000530928"/>
    </source>
</evidence>
<organism evidence="1 2">
    <name type="scientific">Nonomuraea soli</name>
    <dbReference type="NCBI Taxonomy" id="1032476"/>
    <lineage>
        <taxon>Bacteria</taxon>
        <taxon>Bacillati</taxon>
        <taxon>Actinomycetota</taxon>
        <taxon>Actinomycetes</taxon>
        <taxon>Streptosporangiales</taxon>
        <taxon>Streptosporangiaceae</taxon>
        <taxon>Nonomuraea</taxon>
    </lineage>
</organism>
<dbReference type="AlphaFoldDB" id="A0A7W0CTM8"/>